<dbReference type="SUPFAM" id="SSF47459">
    <property type="entry name" value="HLH, helix-loop-helix DNA-binding domain"/>
    <property type="match status" value="1"/>
</dbReference>
<feature type="compositionally biased region" description="Basic residues" evidence="2">
    <location>
        <begin position="58"/>
        <end position="82"/>
    </location>
</feature>
<dbReference type="InterPro" id="IPR011598">
    <property type="entry name" value="bHLH_dom"/>
</dbReference>
<feature type="coiled-coil region" evidence="1">
    <location>
        <begin position="189"/>
        <end position="216"/>
    </location>
</feature>
<evidence type="ECO:0000256" key="2">
    <source>
        <dbReference type="SAM" id="MobiDB-lite"/>
    </source>
</evidence>
<feature type="region of interest" description="Disordered" evidence="2">
    <location>
        <begin position="22"/>
        <end position="122"/>
    </location>
</feature>
<accession>A0AAD4HUW0</accession>
<sequence length="247" mass="26442">MSDVNAAVSTDSQQFQTLASLPAVGSSAHLKRSSWSEDSSTTLSPAPSIEDSPTDKPKRSKSKAHARKHSIQLRTAARKPRKAASIPLAAVASAATAANKKPASVSEEEEDDLTPEERRARRNHNIVEKQYRNRLNAQFERLLAVLPVEQCRAARAGGAAASAGAGDRIMSVGNGSVGDEKRLSKAEVLDLATRRIRALEAEREKLWKERKELLRSLEVLMAGAVGMRQGVAGQLPVVGLGGPVGRV</sequence>
<dbReference type="InterPro" id="IPR036638">
    <property type="entry name" value="HLH_DNA-bd_sf"/>
</dbReference>
<dbReference type="InterPro" id="IPR052099">
    <property type="entry name" value="Regulatory_TF_Diverse"/>
</dbReference>
<dbReference type="AlphaFoldDB" id="A0AAD4HUW0"/>
<name>A0AAD4HUW0_9PEZI</name>
<proteinExistence type="predicted"/>
<dbReference type="SMART" id="SM00353">
    <property type="entry name" value="HLH"/>
    <property type="match status" value="1"/>
</dbReference>
<dbReference type="PROSITE" id="PS50888">
    <property type="entry name" value="BHLH"/>
    <property type="match status" value="1"/>
</dbReference>
<organism evidence="4 5">
    <name type="scientific">Staphylotrichum longicolle</name>
    <dbReference type="NCBI Taxonomy" id="669026"/>
    <lineage>
        <taxon>Eukaryota</taxon>
        <taxon>Fungi</taxon>
        <taxon>Dikarya</taxon>
        <taxon>Ascomycota</taxon>
        <taxon>Pezizomycotina</taxon>
        <taxon>Sordariomycetes</taxon>
        <taxon>Sordariomycetidae</taxon>
        <taxon>Sordariales</taxon>
        <taxon>Chaetomiaceae</taxon>
        <taxon>Staphylotrichum</taxon>
    </lineage>
</organism>
<evidence type="ECO:0000259" key="3">
    <source>
        <dbReference type="PROSITE" id="PS50888"/>
    </source>
</evidence>
<dbReference type="Proteomes" id="UP001197093">
    <property type="component" value="Unassembled WGS sequence"/>
</dbReference>
<dbReference type="Gene3D" id="4.10.280.10">
    <property type="entry name" value="Helix-loop-helix DNA-binding domain"/>
    <property type="match status" value="1"/>
</dbReference>
<feature type="domain" description="BHLH" evidence="3">
    <location>
        <begin position="119"/>
        <end position="199"/>
    </location>
</feature>
<gene>
    <name evidence="4" type="ORF">NEMBOFW57_006975</name>
</gene>
<protein>
    <recommendedName>
        <fullName evidence="3">BHLH domain-containing protein</fullName>
    </recommendedName>
</protein>
<keyword evidence="1" id="KW-0175">Coiled coil</keyword>
<dbReference type="GO" id="GO:0046983">
    <property type="term" value="F:protein dimerization activity"/>
    <property type="evidence" value="ECO:0007669"/>
    <property type="project" value="InterPro"/>
</dbReference>
<evidence type="ECO:0000313" key="5">
    <source>
        <dbReference type="Proteomes" id="UP001197093"/>
    </source>
</evidence>
<feature type="compositionally biased region" description="Low complexity" evidence="2">
    <location>
        <begin position="83"/>
        <end position="104"/>
    </location>
</feature>
<evidence type="ECO:0000313" key="4">
    <source>
        <dbReference type="EMBL" id="KAG7287464.1"/>
    </source>
</evidence>
<comment type="caution">
    <text evidence="4">The sequence shown here is derived from an EMBL/GenBank/DDBJ whole genome shotgun (WGS) entry which is preliminary data.</text>
</comment>
<dbReference type="Pfam" id="PF00010">
    <property type="entry name" value="HLH"/>
    <property type="match status" value="1"/>
</dbReference>
<dbReference type="PANTHER" id="PTHR47336">
    <property type="entry name" value="TRANSCRIPTION FACTOR HMS1-RELATED"/>
    <property type="match status" value="1"/>
</dbReference>
<reference evidence="4" key="1">
    <citation type="submission" date="2023-02" db="EMBL/GenBank/DDBJ databases">
        <authorList>
            <person name="Palmer J.M."/>
        </authorList>
    </citation>
    <scope>NUCLEOTIDE SEQUENCE</scope>
    <source>
        <strain evidence="4">FW57</strain>
    </source>
</reference>
<evidence type="ECO:0000256" key="1">
    <source>
        <dbReference type="SAM" id="Coils"/>
    </source>
</evidence>
<dbReference type="EMBL" id="JAHCVI010000003">
    <property type="protein sequence ID" value="KAG7287464.1"/>
    <property type="molecule type" value="Genomic_DNA"/>
</dbReference>
<keyword evidence="5" id="KW-1185">Reference proteome</keyword>
<dbReference type="PANTHER" id="PTHR47336:SF3">
    <property type="entry name" value="SERINE-RICH PROTEIN TYE7"/>
    <property type="match status" value="1"/>
</dbReference>